<name>A0A243RFB2_9ACTN</name>
<gene>
    <name evidence="2" type="ORF">CA984_26470</name>
</gene>
<sequence length="215" mass="23103">MPQCYGSWQAVYSLFHRWQRPASGSRSSPGCRRRPMLPAGSRDRSEWVPRSAGRISMRRAPAATASSRPNHPAEYGPSPLTTRWDGSQGGWSTELRLVCERGQRMPAPVPTAGQRGGAPQFLAVLAATTVPRSGPGRPRTRPEVVRADKAYSSRAIRTHLRPRSIPPTSSSGIAGSAGTGRITSITTCRSSPFLARSTSASSVFGFARDSRADTA</sequence>
<feature type="region of interest" description="Disordered" evidence="1">
    <location>
        <begin position="161"/>
        <end position="180"/>
    </location>
</feature>
<feature type="compositionally biased region" description="Low complexity" evidence="1">
    <location>
        <begin position="166"/>
        <end position="180"/>
    </location>
</feature>
<reference evidence="2 3" key="1">
    <citation type="submission" date="2017-05" db="EMBL/GenBank/DDBJ databases">
        <title>Biotechnological potential of actinobacteria isolated from South African environments.</title>
        <authorList>
            <person name="Le Roes-Hill M."/>
            <person name="Prins A."/>
            <person name="Durrell K.A."/>
        </authorList>
    </citation>
    <scope>NUCLEOTIDE SEQUENCE [LARGE SCALE GENOMIC DNA]</scope>
    <source>
        <strain evidence="2">M26</strain>
    </source>
</reference>
<feature type="compositionally biased region" description="Low complexity" evidence="1">
    <location>
        <begin position="58"/>
        <end position="69"/>
    </location>
</feature>
<organism evidence="2 3">
    <name type="scientific">Streptosporangium minutum</name>
    <dbReference type="NCBI Taxonomy" id="569862"/>
    <lineage>
        <taxon>Bacteria</taxon>
        <taxon>Bacillati</taxon>
        <taxon>Actinomycetota</taxon>
        <taxon>Actinomycetes</taxon>
        <taxon>Streptosporangiales</taxon>
        <taxon>Streptosporangiaceae</taxon>
        <taxon>Streptosporangium</taxon>
    </lineage>
</organism>
<protein>
    <recommendedName>
        <fullName evidence="4">Transposase IS4-like domain-containing protein</fullName>
    </recommendedName>
</protein>
<dbReference type="AlphaFoldDB" id="A0A243RFB2"/>
<accession>A0A243RFB2</accession>
<evidence type="ECO:0000313" key="2">
    <source>
        <dbReference type="EMBL" id="OUC93403.1"/>
    </source>
</evidence>
<evidence type="ECO:0000256" key="1">
    <source>
        <dbReference type="SAM" id="MobiDB-lite"/>
    </source>
</evidence>
<evidence type="ECO:0000313" key="3">
    <source>
        <dbReference type="Proteomes" id="UP000194761"/>
    </source>
</evidence>
<proteinExistence type="predicted"/>
<dbReference type="Proteomes" id="UP000194761">
    <property type="component" value="Unassembled WGS sequence"/>
</dbReference>
<dbReference type="EMBL" id="NGFP01000138">
    <property type="protein sequence ID" value="OUC93403.1"/>
    <property type="molecule type" value="Genomic_DNA"/>
</dbReference>
<evidence type="ECO:0008006" key="4">
    <source>
        <dbReference type="Google" id="ProtNLM"/>
    </source>
</evidence>
<keyword evidence="3" id="KW-1185">Reference proteome</keyword>
<feature type="region of interest" description="Disordered" evidence="1">
    <location>
        <begin position="21"/>
        <end position="87"/>
    </location>
</feature>
<feature type="compositionally biased region" description="Low complexity" evidence="1">
    <location>
        <begin position="21"/>
        <end position="30"/>
    </location>
</feature>
<comment type="caution">
    <text evidence="2">The sequence shown here is derived from an EMBL/GenBank/DDBJ whole genome shotgun (WGS) entry which is preliminary data.</text>
</comment>